<protein>
    <submittedName>
        <fullName evidence="2">Uncharacterized protein</fullName>
    </submittedName>
</protein>
<dbReference type="EMBL" id="JAICBX010000001">
    <property type="protein sequence ID" value="MBW8635926.1"/>
    <property type="molecule type" value="Genomic_DNA"/>
</dbReference>
<keyword evidence="1" id="KW-0732">Signal</keyword>
<feature type="chain" id="PRO_5042219818" evidence="1">
    <location>
        <begin position="22"/>
        <end position="121"/>
    </location>
</feature>
<proteinExistence type="predicted"/>
<evidence type="ECO:0000313" key="2">
    <source>
        <dbReference type="EMBL" id="MBW8635926.1"/>
    </source>
</evidence>
<sequence length="121" mass="13720">MIRTLLSLMTVLAISMVPARAQQDYDEDHYLLGTGRTKIPSPEVTILSKAFNIAEFQGIPLDNYDAYIGFTPGWPRQIVVRFQGNDVPFNPNPDKSRSEKYPGFAVVFDRSLEAVGLYYMR</sequence>
<accession>A0AAE2ZJ62</accession>
<dbReference type="Proteomes" id="UP001196509">
    <property type="component" value="Unassembled WGS sequence"/>
</dbReference>
<evidence type="ECO:0000313" key="3">
    <source>
        <dbReference type="Proteomes" id="UP001196509"/>
    </source>
</evidence>
<dbReference type="AlphaFoldDB" id="A0AAE2ZJ62"/>
<comment type="caution">
    <text evidence="2">The sequence shown here is derived from an EMBL/GenBank/DDBJ whole genome shotgun (WGS) entry which is preliminary data.</text>
</comment>
<gene>
    <name evidence="2" type="ORF">K1W69_01920</name>
</gene>
<keyword evidence="3" id="KW-1185">Reference proteome</keyword>
<name>A0AAE2ZJ62_9HYPH</name>
<reference evidence="2" key="1">
    <citation type="submission" date="2021-08" db="EMBL/GenBank/DDBJ databases">
        <title>Hoeflea bacterium WL0058 sp. nov., isolated from the sediment.</title>
        <authorList>
            <person name="Wang L."/>
            <person name="Zhang D."/>
        </authorList>
    </citation>
    <scope>NUCLEOTIDE SEQUENCE</scope>
    <source>
        <strain evidence="2">WL0058</strain>
    </source>
</reference>
<evidence type="ECO:0000256" key="1">
    <source>
        <dbReference type="SAM" id="SignalP"/>
    </source>
</evidence>
<feature type="signal peptide" evidence="1">
    <location>
        <begin position="1"/>
        <end position="21"/>
    </location>
</feature>
<organism evidence="2 3">
    <name type="scientific">Flavimaribacter sediminis</name>
    <dbReference type="NCBI Taxonomy" id="2865987"/>
    <lineage>
        <taxon>Bacteria</taxon>
        <taxon>Pseudomonadati</taxon>
        <taxon>Pseudomonadota</taxon>
        <taxon>Alphaproteobacteria</taxon>
        <taxon>Hyphomicrobiales</taxon>
        <taxon>Rhizobiaceae</taxon>
        <taxon>Flavimaribacter</taxon>
    </lineage>
</organism>
<dbReference type="RefSeq" id="WP_220226643.1">
    <property type="nucleotide sequence ID" value="NZ_JAICBX010000001.1"/>
</dbReference>